<dbReference type="InterPro" id="IPR011057">
    <property type="entry name" value="Mss4-like_sf"/>
</dbReference>
<evidence type="ECO:0000256" key="9">
    <source>
        <dbReference type="ARBA" id="ARBA00049261"/>
    </source>
</evidence>
<evidence type="ECO:0000256" key="8">
    <source>
        <dbReference type="ARBA" id="ARBA00048488"/>
    </source>
</evidence>
<dbReference type="Ensembl" id="ENSSFOT00015001176.2">
    <property type="protein sequence ID" value="ENSSFOP00015001145.2"/>
    <property type="gene ID" value="ENSSFOG00015000831.2"/>
</dbReference>
<protein>
    <recommendedName>
        <fullName evidence="11">Peptide-methionine (R)-S-oxide reductase</fullName>
        <ecNumber evidence="11">1.8.4.12</ecNumber>
    </recommendedName>
</protein>
<evidence type="ECO:0000256" key="3">
    <source>
        <dbReference type="ARBA" id="ARBA00022723"/>
    </source>
</evidence>
<comment type="catalytic activity">
    <reaction evidence="8 11">
        <text>L-methionyl-[protein] + [thioredoxin]-disulfide + H2O = L-methionyl-(R)-S-oxide-[protein] + [thioredoxin]-dithiol</text>
        <dbReference type="Rhea" id="RHEA:24164"/>
        <dbReference type="Rhea" id="RHEA-COMP:10698"/>
        <dbReference type="Rhea" id="RHEA-COMP:10700"/>
        <dbReference type="Rhea" id="RHEA-COMP:12313"/>
        <dbReference type="Rhea" id="RHEA-COMP:12314"/>
        <dbReference type="ChEBI" id="CHEBI:15377"/>
        <dbReference type="ChEBI" id="CHEBI:16044"/>
        <dbReference type="ChEBI" id="CHEBI:29950"/>
        <dbReference type="ChEBI" id="CHEBI:45764"/>
        <dbReference type="ChEBI" id="CHEBI:50058"/>
        <dbReference type="EC" id="1.8.4.12"/>
    </reaction>
</comment>
<keyword evidence="5" id="KW-0809">Transit peptide</keyword>
<dbReference type="AlphaFoldDB" id="A0A8C9QNF3"/>
<evidence type="ECO:0000313" key="14">
    <source>
        <dbReference type="Proteomes" id="UP000694397"/>
    </source>
</evidence>
<proteinExistence type="inferred from homology"/>
<comment type="function">
    <text evidence="11">Methionine-sulfoxide reductase that specifically reduces methionine (R)-sulfoxide back to methionine. While in many cases methionine oxidation is the result of random oxidation following oxidative stress, methionine oxidation is also a post-translational modification that takes place on specific residues.</text>
</comment>
<evidence type="ECO:0000313" key="13">
    <source>
        <dbReference type="Ensembl" id="ENSSFOP00015001145.2"/>
    </source>
</evidence>
<accession>A0A8C9QNF3</accession>
<reference evidence="13" key="2">
    <citation type="submission" date="2025-08" db="UniProtKB">
        <authorList>
            <consortium name="Ensembl"/>
        </authorList>
    </citation>
    <scope>IDENTIFICATION</scope>
</reference>
<keyword evidence="3 11" id="KW-0479">Metal-binding</keyword>
<gene>
    <name evidence="13" type="primary">msrb2</name>
</gene>
<organism evidence="13 14">
    <name type="scientific">Scleropages formosus</name>
    <name type="common">Asian bonytongue</name>
    <name type="synonym">Osteoglossum formosum</name>
    <dbReference type="NCBI Taxonomy" id="113540"/>
    <lineage>
        <taxon>Eukaryota</taxon>
        <taxon>Metazoa</taxon>
        <taxon>Chordata</taxon>
        <taxon>Craniata</taxon>
        <taxon>Vertebrata</taxon>
        <taxon>Euteleostomi</taxon>
        <taxon>Actinopterygii</taxon>
        <taxon>Neopterygii</taxon>
        <taxon>Teleostei</taxon>
        <taxon>Osteoglossocephala</taxon>
        <taxon>Osteoglossomorpha</taxon>
        <taxon>Osteoglossiformes</taxon>
        <taxon>Osteoglossidae</taxon>
        <taxon>Scleropages</taxon>
    </lineage>
</organism>
<dbReference type="PANTHER" id="PTHR10173">
    <property type="entry name" value="METHIONINE SULFOXIDE REDUCTASE"/>
    <property type="match status" value="1"/>
</dbReference>
<dbReference type="OrthoDB" id="44061at2759"/>
<evidence type="ECO:0000256" key="7">
    <source>
        <dbReference type="ARBA" id="ARBA00023128"/>
    </source>
</evidence>
<dbReference type="InterPro" id="IPR002579">
    <property type="entry name" value="Met_Sox_Rdtase_MsrB_dom"/>
</dbReference>
<evidence type="ECO:0000256" key="5">
    <source>
        <dbReference type="ARBA" id="ARBA00022946"/>
    </source>
</evidence>
<dbReference type="GeneTree" id="ENSGT00940000155240"/>
<reference evidence="13" key="3">
    <citation type="submission" date="2025-09" db="UniProtKB">
        <authorList>
            <consortium name="Ensembl"/>
        </authorList>
    </citation>
    <scope>IDENTIFICATION</scope>
</reference>
<evidence type="ECO:0000256" key="10">
    <source>
        <dbReference type="ARBA" id="ARBA00054479"/>
    </source>
</evidence>
<dbReference type="Gene3D" id="2.170.150.20">
    <property type="entry name" value="Peptide methionine sulfoxide reductase"/>
    <property type="match status" value="1"/>
</dbReference>
<keyword evidence="6 11" id="KW-0560">Oxidoreductase</keyword>
<dbReference type="PANTHER" id="PTHR10173:SF37">
    <property type="entry name" value="METHIONINE-R-SULFOXIDE REDUCTASE B2, MITOCHONDRIAL"/>
    <property type="match status" value="1"/>
</dbReference>
<comment type="similarity">
    <text evidence="2 11">Belongs to the MsrB Met sulfoxide reductase family.</text>
</comment>
<dbReference type="GO" id="GO:0033743">
    <property type="term" value="F:peptide-methionine (R)-S-oxide reductase activity"/>
    <property type="evidence" value="ECO:0007669"/>
    <property type="project" value="UniProtKB-EC"/>
</dbReference>
<dbReference type="PROSITE" id="PS51790">
    <property type="entry name" value="MSRB"/>
    <property type="match status" value="1"/>
</dbReference>
<comment type="subcellular location">
    <subcellularLocation>
        <location evidence="1">Mitochondrion</location>
    </subcellularLocation>
</comment>
<dbReference type="FunFam" id="2.170.150.20:FF:000006">
    <property type="entry name" value="Peptide-methionine (R)-S-oxide reductase"/>
    <property type="match status" value="1"/>
</dbReference>
<dbReference type="InterPro" id="IPR028427">
    <property type="entry name" value="Met_Sox_Rdtase_MsrB"/>
</dbReference>
<evidence type="ECO:0000256" key="1">
    <source>
        <dbReference type="ARBA" id="ARBA00004173"/>
    </source>
</evidence>
<reference evidence="13 14" key="1">
    <citation type="submission" date="2019-04" db="EMBL/GenBank/DDBJ databases">
        <authorList>
            <consortium name="Wellcome Sanger Institute Data Sharing"/>
        </authorList>
    </citation>
    <scope>NUCLEOTIDE SEQUENCE [LARGE SCALE GENOMIC DNA]</scope>
</reference>
<dbReference type="GO" id="GO:0005739">
    <property type="term" value="C:mitochondrion"/>
    <property type="evidence" value="ECO:0007669"/>
    <property type="project" value="UniProtKB-SubCell"/>
</dbReference>
<comment type="function">
    <text evidence="10">Methionine-sulfoxide reductase that specifically reduces methionine (R)-sulfoxide back to methionine. While in many cases, methionine oxidation is the result of random oxidation following oxidative stress, methionine oxidation is also a post-translational modification that takes place on specific residue. Upon oxidative stress, may play a role in the preservation of mitochondrial integrity by decreasing the intracellular reactive oxygen species build-up through its scavenging role, hence contributing to cell survival and protein maintenance.</text>
</comment>
<comment type="catalytic activity">
    <reaction evidence="9">
        <text>[thioredoxin]-disulfide + L-methionine + H2O = L-methionine (R)-S-oxide + [thioredoxin]-dithiol</text>
        <dbReference type="Rhea" id="RHEA:21260"/>
        <dbReference type="Rhea" id="RHEA-COMP:10698"/>
        <dbReference type="Rhea" id="RHEA-COMP:10700"/>
        <dbReference type="ChEBI" id="CHEBI:15377"/>
        <dbReference type="ChEBI" id="CHEBI:29950"/>
        <dbReference type="ChEBI" id="CHEBI:50058"/>
        <dbReference type="ChEBI" id="CHEBI:57844"/>
        <dbReference type="ChEBI" id="CHEBI:58773"/>
        <dbReference type="EC" id="1.8.4.14"/>
    </reaction>
</comment>
<keyword evidence="4 11" id="KW-0862">Zinc</keyword>
<dbReference type="KEGG" id="sfm:108928006"/>
<dbReference type="SUPFAM" id="SSF51316">
    <property type="entry name" value="Mss4-like"/>
    <property type="match status" value="1"/>
</dbReference>
<dbReference type="NCBIfam" id="TIGR00357">
    <property type="entry name" value="peptide-methionine (R)-S-oxide reductase MsrB"/>
    <property type="match status" value="1"/>
</dbReference>
<dbReference type="Proteomes" id="UP000694397">
    <property type="component" value="Chromosome 7"/>
</dbReference>
<evidence type="ECO:0000256" key="4">
    <source>
        <dbReference type="ARBA" id="ARBA00022833"/>
    </source>
</evidence>
<dbReference type="GO" id="GO:0030091">
    <property type="term" value="P:protein repair"/>
    <property type="evidence" value="ECO:0007669"/>
    <property type="project" value="InterPro"/>
</dbReference>
<dbReference type="GO" id="GO:0006979">
    <property type="term" value="P:response to oxidative stress"/>
    <property type="evidence" value="ECO:0007669"/>
    <property type="project" value="InterPro"/>
</dbReference>
<dbReference type="Pfam" id="PF01641">
    <property type="entry name" value="SelR"/>
    <property type="match status" value="1"/>
</dbReference>
<dbReference type="CTD" id="22921"/>
<evidence type="ECO:0000259" key="12">
    <source>
        <dbReference type="PROSITE" id="PS51790"/>
    </source>
</evidence>
<sequence length="188" mass="21008">MARLLAHYTSLAVRRTPARLIPSAGHRQRLCPVCTNSGTSSLTRYDDAQVATDWKKRLTPEQYVVTREKGTEVPFSGIYLNHTEEGMYHCVCCDTPLFSSAAKYDSGTGWPSFCEAHGTWEHDESHANILRRPDNSLGSEATEVICKQCDAHLGHVFDDGPDPTGQRFCINSLALNFRPKTNKRSCDM</sequence>
<keyword evidence="7" id="KW-0496">Mitochondrion</keyword>
<comment type="cofactor">
    <cofactor evidence="11">
        <name>Zn(2+)</name>
        <dbReference type="ChEBI" id="CHEBI:29105"/>
    </cofactor>
    <text evidence="11">Binds 1 zinc ion per subunit.</text>
</comment>
<evidence type="ECO:0000256" key="6">
    <source>
        <dbReference type="ARBA" id="ARBA00023002"/>
    </source>
</evidence>
<dbReference type="GO" id="GO:0033745">
    <property type="term" value="F:L-methionine-(R)-S-oxide reductase activity"/>
    <property type="evidence" value="ECO:0007669"/>
    <property type="project" value="UniProtKB-EC"/>
</dbReference>
<name>A0A8C9QNF3_SCLFO</name>
<keyword evidence="14" id="KW-1185">Reference proteome</keyword>
<dbReference type="RefSeq" id="XP_018597241.2">
    <property type="nucleotide sequence ID" value="XM_018741725.2"/>
</dbReference>
<evidence type="ECO:0000256" key="11">
    <source>
        <dbReference type="RuleBase" id="RU365044"/>
    </source>
</evidence>
<evidence type="ECO:0000256" key="2">
    <source>
        <dbReference type="ARBA" id="ARBA00007174"/>
    </source>
</evidence>
<dbReference type="GO" id="GO:0046872">
    <property type="term" value="F:metal ion binding"/>
    <property type="evidence" value="ECO:0007669"/>
    <property type="project" value="UniProtKB-KW"/>
</dbReference>
<dbReference type="EC" id="1.8.4.12" evidence="11"/>
<feature type="domain" description="MsrB" evidence="12">
    <location>
        <begin position="51"/>
        <end position="180"/>
    </location>
</feature>
<dbReference type="GeneID" id="108928006"/>